<sequence length="105" mass="11602">MNSLSSSKWLCVVVLLIFLQVFETMAVQRTTNGHACKTSCTQGSQNKYWCITGGGGGSTGDHNAHCSPRSRTTYYGHPCNSICKRHLDYYYCDTAGSWDYCGPTD</sequence>
<gene>
    <name evidence="2" type="ORF">Ocin01_18316</name>
</gene>
<accession>A0A1D2M5W5</accession>
<dbReference type="EMBL" id="LJIJ01003691">
    <property type="protein sequence ID" value="ODM88366.1"/>
    <property type="molecule type" value="Genomic_DNA"/>
</dbReference>
<evidence type="ECO:0000313" key="2">
    <source>
        <dbReference type="EMBL" id="ODM88366.1"/>
    </source>
</evidence>
<dbReference type="InterPro" id="IPR053358">
    <property type="entry name" value="Diff-assoc_signaling"/>
</dbReference>
<dbReference type="AlphaFoldDB" id="A0A1D2M5W5"/>
<keyword evidence="1" id="KW-0732">Signal</keyword>
<comment type="caution">
    <text evidence="2">The sequence shown here is derived from an EMBL/GenBank/DDBJ whole genome shotgun (WGS) entry which is preliminary data.</text>
</comment>
<name>A0A1D2M5W5_ORCCI</name>
<evidence type="ECO:0000256" key="1">
    <source>
        <dbReference type="SAM" id="SignalP"/>
    </source>
</evidence>
<reference evidence="2 3" key="1">
    <citation type="journal article" date="2016" name="Genome Biol. Evol.">
        <title>Gene Family Evolution Reflects Adaptation to Soil Environmental Stressors in the Genome of the Collembolan Orchesella cincta.</title>
        <authorList>
            <person name="Faddeeva-Vakhrusheva A."/>
            <person name="Derks M.F."/>
            <person name="Anvar S.Y."/>
            <person name="Agamennone V."/>
            <person name="Suring W."/>
            <person name="Smit S."/>
            <person name="van Straalen N.M."/>
            <person name="Roelofs D."/>
        </authorList>
    </citation>
    <scope>NUCLEOTIDE SEQUENCE [LARGE SCALE GENOMIC DNA]</scope>
    <source>
        <tissue evidence="2">Mixed pool</tissue>
    </source>
</reference>
<proteinExistence type="predicted"/>
<evidence type="ECO:0000313" key="3">
    <source>
        <dbReference type="Proteomes" id="UP000094527"/>
    </source>
</evidence>
<keyword evidence="3" id="KW-1185">Reference proteome</keyword>
<feature type="signal peptide" evidence="1">
    <location>
        <begin position="1"/>
        <end position="26"/>
    </location>
</feature>
<dbReference type="Proteomes" id="UP000094527">
    <property type="component" value="Unassembled WGS sequence"/>
</dbReference>
<feature type="chain" id="PRO_5008903512" evidence="1">
    <location>
        <begin position="27"/>
        <end position="105"/>
    </location>
</feature>
<protein>
    <submittedName>
        <fullName evidence="2">Uncharacterized protein</fullName>
    </submittedName>
</protein>
<dbReference type="PANTHER" id="PTHR34261:SF1">
    <property type="entry name" value="TUBULIN POLYMERIZATION-PROMOTING PROTEIN"/>
    <property type="match status" value="1"/>
</dbReference>
<organism evidence="2 3">
    <name type="scientific">Orchesella cincta</name>
    <name type="common">Springtail</name>
    <name type="synonym">Podura cincta</name>
    <dbReference type="NCBI Taxonomy" id="48709"/>
    <lineage>
        <taxon>Eukaryota</taxon>
        <taxon>Metazoa</taxon>
        <taxon>Ecdysozoa</taxon>
        <taxon>Arthropoda</taxon>
        <taxon>Hexapoda</taxon>
        <taxon>Collembola</taxon>
        <taxon>Entomobryomorpha</taxon>
        <taxon>Entomobryoidea</taxon>
        <taxon>Orchesellidae</taxon>
        <taxon>Orchesellinae</taxon>
        <taxon>Orchesella</taxon>
    </lineage>
</organism>
<dbReference type="PANTHER" id="PTHR34261">
    <property type="entry name" value="APC REGULATOR OF WNT-SIGNALING PATHWAY-RELATED"/>
    <property type="match status" value="1"/>
</dbReference>